<evidence type="ECO:0008006" key="5">
    <source>
        <dbReference type="Google" id="ProtNLM"/>
    </source>
</evidence>
<sequence>MLAQDASNGVDMELTTFAAALLRRWYAVALGLLLTAGLAYVAFWAVPPTYSAAGSVLLLPPSASVPEGSNQLLQLSGLDQPASLVVAYLAGDDVRESLAGQYPDVTYDVVSDPLSRGPLVMMTVEGPSPGTVMTALDAVLATVPDALGSLQDQVDAPPPSRFTSMPLSVDTEPTEVVSSTVRALIAAVGAGLAVTFVGVTILDSVLVRRPRRHVAGAVEPATPSVEAQLSGPTRVEPTGAPSENDSCDDGSVDRGRAVTRNRVNRDDTLSEASAQRVLPRT</sequence>
<accession>A0A7Y0QIH0</accession>
<evidence type="ECO:0000256" key="1">
    <source>
        <dbReference type="SAM" id="MobiDB-lite"/>
    </source>
</evidence>
<keyword evidence="2" id="KW-1133">Transmembrane helix</keyword>
<evidence type="ECO:0000256" key="2">
    <source>
        <dbReference type="SAM" id="Phobius"/>
    </source>
</evidence>
<evidence type="ECO:0000313" key="3">
    <source>
        <dbReference type="EMBL" id="NMR21345.1"/>
    </source>
</evidence>
<feature type="transmembrane region" description="Helical" evidence="2">
    <location>
        <begin position="25"/>
        <end position="46"/>
    </location>
</feature>
<reference evidence="3 4" key="1">
    <citation type="submission" date="2020-04" db="EMBL/GenBank/DDBJ databases">
        <title>Sequencing and Assembly of C. fimi.</title>
        <authorList>
            <person name="Ramsey A.R."/>
        </authorList>
    </citation>
    <scope>NUCLEOTIDE SEQUENCE [LARGE SCALE GENOMIC DNA]</scope>
    <source>
        <strain evidence="3 4">SB</strain>
    </source>
</reference>
<feature type="transmembrane region" description="Helical" evidence="2">
    <location>
        <begin position="183"/>
        <end position="202"/>
    </location>
</feature>
<dbReference type="EMBL" id="JABCJJ010000031">
    <property type="protein sequence ID" value="NMR21345.1"/>
    <property type="molecule type" value="Genomic_DNA"/>
</dbReference>
<comment type="caution">
    <text evidence="3">The sequence shown here is derived from an EMBL/GenBank/DDBJ whole genome shotgun (WGS) entry which is preliminary data.</text>
</comment>
<dbReference type="AlphaFoldDB" id="A0A7Y0QIH0"/>
<proteinExistence type="predicted"/>
<keyword evidence="2" id="KW-0472">Membrane</keyword>
<protein>
    <recommendedName>
        <fullName evidence="5">Lipopolysaccharide biosynthesis protein</fullName>
    </recommendedName>
</protein>
<organism evidence="3 4">
    <name type="scientific">Cellulomonas fimi</name>
    <dbReference type="NCBI Taxonomy" id="1708"/>
    <lineage>
        <taxon>Bacteria</taxon>
        <taxon>Bacillati</taxon>
        <taxon>Actinomycetota</taxon>
        <taxon>Actinomycetes</taxon>
        <taxon>Micrococcales</taxon>
        <taxon>Cellulomonadaceae</taxon>
        <taxon>Cellulomonas</taxon>
    </lineage>
</organism>
<feature type="region of interest" description="Disordered" evidence="1">
    <location>
        <begin position="217"/>
        <end position="281"/>
    </location>
</feature>
<evidence type="ECO:0000313" key="4">
    <source>
        <dbReference type="Proteomes" id="UP000562124"/>
    </source>
</evidence>
<keyword evidence="2" id="KW-0812">Transmembrane</keyword>
<keyword evidence="4" id="KW-1185">Reference proteome</keyword>
<name>A0A7Y0QIH0_CELFI</name>
<dbReference type="Proteomes" id="UP000562124">
    <property type="component" value="Unassembled WGS sequence"/>
</dbReference>
<dbReference type="RefSeq" id="WP_169325716.1">
    <property type="nucleotide sequence ID" value="NZ_JABCJJ010000031.1"/>
</dbReference>
<gene>
    <name evidence="3" type="ORF">HIR71_14170</name>
</gene>